<sequence>MLFCLQQILFNVVVEVPRWSNAKMEESSILVFLQKRQADIFPHKGYICNYGALPQTWEDPSHTDEETMCCGDNDPIDVCEIGSEVCATGQVIQVEVLGILALIDEEETGWKAIAINTEDPDASRLNSIEDVRKTKAGHLEATVDWYKKYKVPDGKPENRFAFNGQFKDKFLTEDGTACFRNSCILLASSSLHTPFKPKIIIHKV</sequence>
<keyword evidence="6" id="KW-0460">Magnesium</keyword>
<evidence type="ECO:0000256" key="3">
    <source>
        <dbReference type="ARBA" id="ARBA00012146"/>
    </source>
</evidence>
<evidence type="ECO:0000256" key="1">
    <source>
        <dbReference type="ARBA" id="ARBA00001946"/>
    </source>
</evidence>
<name>A0A672LL08_SINGR</name>
<dbReference type="EC" id="3.6.1.1" evidence="3"/>
<dbReference type="PANTHER" id="PTHR10286">
    <property type="entry name" value="INORGANIC PYROPHOSPHATASE"/>
    <property type="match status" value="1"/>
</dbReference>
<evidence type="ECO:0000256" key="2">
    <source>
        <dbReference type="ARBA" id="ARBA00006220"/>
    </source>
</evidence>
<evidence type="ECO:0000256" key="5">
    <source>
        <dbReference type="ARBA" id="ARBA00022801"/>
    </source>
</evidence>
<organism evidence="7 8">
    <name type="scientific">Sinocyclocheilus grahami</name>
    <name type="common">Dianchi golden-line fish</name>
    <name type="synonym">Barbus grahami</name>
    <dbReference type="NCBI Taxonomy" id="75366"/>
    <lineage>
        <taxon>Eukaryota</taxon>
        <taxon>Metazoa</taxon>
        <taxon>Chordata</taxon>
        <taxon>Craniata</taxon>
        <taxon>Vertebrata</taxon>
        <taxon>Euteleostomi</taxon>
        <taxon>Actinopterygii</taxon>
        <taxon>Neopterygii</taxon>
        <taxon>Teleostei</taxon>
        <taxon>Ostariophysi</taxon>
        <taxon>Cypriniformes</taxon>
        <taxon>Cyprinidae</taxon>
        <taxon>Cyprininae</taxon>
        <taxon>Sinocyclocheilus</taxon>
    </lineage>
</organism>
<dbReference type="GO" id="GO:0006796">
    <property type="term" value="P:phosphate-containing compound metabolic process"/>
    <property type="evidence" value="ECO:0007669"/>
    <property type="project" value="InterPro"/>
</dbReference>
<comment type="cofactor">
    <cofactor evidence="1">
        <name>Mg(2+)</name>
        <dbReference type="ChEBI" id="CHEBI:18420"/>
    </cofactor>
</comment>
<dbReference type="GO" id="GO:0000287">
    <property type="term" value="F:magnesium ion binding"/>
    <property type="evidence" value="ECO:0007669"/>
    <property type="project" value="InterPro"/>
</dbReference>
<reference evidence="7" key="2">
    <citation type="submission" date="2025-09" db="UniProtKB">
        <authorList>
            <consortium name="Ensembl"/>
        </authorList>
    </citation>
    <scope>IDENTIFICATION</scope>
</reference>
<evidence type="ECO:0000256" key="6">
    <source>
        <dbReference type="ARBA" id="ARBA00022842"/>
    </source>
</evidence>
<dbReference type="CDD" id="cd00412">
    <property type="entry name" value="pyrophosphatase"/>
    <property type="match status" value="1"/>
</dbReference>
<dbReference type="InterPro" id="IPR036649">
    <property type="entry name" value="Pyrophosphatase_sf"/>
</dbReference>
<comment type="similarity">
    <text evidence="2">Belongs to the PPase family.</text>
</comment>
<protein>
    <recommendedName>
        <fullName evidence="3">inorganic diphosphatase</fullName>
        <ecNumber evidence="3">3.6.1.1</ecNumber>
    </recommendedName>
</protein>
<keyword evidence="5" id="KW-0378">Hydrolase</keyword>
<dbReference type="InParanoid" id="A0A672LL08"/>
<accession>A0A672LL08</accession>
<dbReference type="GO" id="GO:0004427">
    <property type="term" value="F:inorganic diphosphate phosphatase activity"/>
    <property type="evidence" value="ECO:0007669"/>
    <property type="project" value="UniProtKB-EC"/>
</dbReference>
<dbReference type="Pfam" id="PF00719">
    <property type="entry name" value="Pyrophosphatase"/>
    <property type="match status" value="1"/>
</dbReference>
<dbReference type="AlphaFoldDB" id="A0A672LL08"/>
<dbReference type="InterPro" id="IPR008162">
    <property type="entry name" value="Pyrophosphatase"/>
</dbReference>
<dbReference type="GO" id="GO:0005737">
    <property type="term" value="C:cytoplasm"/>
    <property type="evidence" value="ECO:0007669"/>
    <property type="project" value="InterPro"/>
</dbReference>
<dbReference type="Gene3D" id="3.90.80.10">
    <property type="entry name" value="Inorganic pyrophosphatase"/>
    <property type="match status" value="1"/>
</dbReference>
<evidence type="ECO:0000313" key="8">
    <source>
        <dbReference type="Proteomes" id="UP000472262"/>
    </source>
</evidence>
<keyword evidence="8" id="KW-1185">Reference proteome</keyword>
<keyword evidence="4" id="KW-0479">Metal-binding</keyword>
<evidence type="ECO:0000313" key="7">
    <source>
        <dbReference type="Ensembl" id="ENSSGRP00000023475.1"/>
    </source>
</evidence>
<dbReference type="PROSITE" id="PS00387">
    <property type="entry name" value="PPASE"/>
    <property type="match status" value="1"/>
</dbReference>
<proteinExistence type="inferred from homology"/>
<evidence type="ECO:0000256" key="4">
    <source>
        <dbReference type="ARBA" id="ARBA00022723"/>
    </source>
</evidence>
<reference evidence="7" key="1">
    <citation type="submission" date="2025-08" db="UniProtKB">
        <authorList>
            <consortium name="Ensembl"/>
        </authorList>
    </citation>
    <scope>IDENTIFICATION</scope>
</reference>
<dbReference type="SUPFAM" id="SSF50324">
    <property type="entry name" value="Inorganic pyrophosphatase"/>
    <property type="match status" value="1"/>
</dbReference>
<dbReference type="Proteomes" id="UP000472262">
    <property type="component" value="Unassembled WGS sequence"/>
</dbReference>
<dbReference type="Ensembl" id="ENSSGRT00000025312.1">
    <property type="protein sequence ID" value="ENSSGRP00000023475.1"/>
    <property type="gene ID" value="ENSSGRG00000013873.1"/>
</dbReference>